<evidence type="ECO:0000259" key="8">
    <source>
        <dbReference type="Pfam" id="PF20466"/>
    </source>
</evidence>
<dbReference type="PRINTS" id="PR00507">
    <property type="entry name" value="N12N6MTFRASE"/>
</dbReference>
<evidence type="ECO:0000256" key="1">
    <source>
        <dbReference type="ARBA" id="ARBA00011900"/>
    </source>
</evidence>
<evidence type="ECO:0000256" key="6">
    <source>
        <dbReference type="SAM" id="MobiDB-lite"/>
    </source>
</evidence>
<gene>
    <name evidence="9" type="ORF">KEG57_48405</name>
</gene>
<dbReference type="InterPro" id="IPR011639">
    <property type="entry name" value="MethylTrfase_TaqI-like_dom"/>
</dbReference>
<dbReference type="RefSeq" id="WP_272428054.1">
    <property type="nucleotide sequence ID" value="NZ_JAGTJJ010000071.1"/>
</dbReference>
<dbReference type="SUPFAM" id="SSF53335">
    <property type="entry name" value="S-adenosyl-L-methionine-dependent methyltransferases"/>
    <property type="match status" value="1"/>
</dbReference>
<dbReference type="Pfam" id="PF07669">
    <property type="entry name" value="Eco57I"/>
    <property type="match status" value="1"/>
</dbReference>
<feature type="compositionally biased region" description="Basic and acidic residues" evidence="6">
    <location>
        <begin position="1053"/>
        <end position="1067"/>
    </location>
</feature>
<protein>
    <recommendedName>
        <fullName evidence="1">site-specific DNA-methyltransferase (adenine-specific)</fullName>
        <ecNumber evidence="1">2.1.1.72</ecNumber>
    </recommendedName>
</protein>
<dbReference type="InterPro" id="IPR046820">
    <property type="entry name" value="MmeI_TRD"/>
</dbReference>
<dbReference type="PANTHER" id="PTHR33841">
    <property type="entry name" value="DNA METHYLTRANSFERASE YEEA-RELATED"/>
    <property type="match status" value="1"/>
</dbReference>
<dbReference type="GO" id="GO:0006304">
    <property type="term" value="P:DNA modification"/>
    <property type="evidence" value="ECO:0007669"/>
    <property type="project" value="InterPro"/>
</dbReference>
<comment type="caution">
    <text evidence="9">The sequence shown here is derived from an EMBL/GenBank/DDBJ whole genome shotgun (WGS) entry which is preliminary data.</text>
</comment>
<feature type="compositionally biased region" description="Basic residues" evidence="6">
    <location>
        <begin position="1068"/>
        <end position="1080"/>
    </location>
</feature>
<dbReference type="EC" id="2.1.1.72" evidence="1"/>
<evidence type="ECO:0000256" key="5">
    <source>
        <dbReference type="ARBA" id="ARBA00047942"/>
    </source>
</evidence>
<comment type="catalytic activity">
    <reaction evidence="5">
        <text>a 2'-deoxyadenosine in DNA + S-adenosyl-L-methionine = an N(6)-methyl-2'-deoxyadenosine in DNA + S-adenosyl-L-homocysteine + H(+)</text>
        <dbReference type="Rhea" id="RHEA:15197"/>
        <dbReference type="Rhea" id="RHEA-COMP:12418"/>
        <dbReference type="Rhea" id="RHEA-COMP:12419"/>
        <dbReference type="ChEBI" id="CHEBI:15378"/>
        <dbReference type="ChEBI" id="CHEBI:57856"/>
        <dbReference type="ChEBI" id="CHEBI:59789"/>
        <dbReference type="ChEBI" id="CHEBI:90615"/>
        <dbReference type="ChEBI" id="CHEBI:90616"/>
        <dbReference type="EC" id="2.1.1.72"/>
    </reaction>
</comment>
<keyword evidence="10" id="KW-1185">Reference proteome</keyword>
<keyword evidence="2 9" id="KW-0489">Methyltransferase</keyword>
<keyword evidence="4" id="KW-0949">S-adenosyl-L-methionine</keyword>
<feature type="domain" description="Type II methyltransferase M.TaqI-like" evidence="7">
    <location>
        <begin position="401"/>
        <end position="676"/>
    </location>
</feature>
<feature type="domain" description="MmeI-like target recognition" evidence="8">
    <location>
        <begin position="753"/>
        <end position="947"/>
    </location>
</feature>
<name>A0A9X4AXH0_9BACT</name>
<evidence type="ECO:0000313" key="10">
    <source>
        <dbReference type="Proteomes" id="UP001151081"/>
    </source>
</evidence>
<evidence type="ECO:0000259" key="7">
    <source>
        <dbReference type="Pfam" id="PF07669"/>
    </source>
</evidence>
<dbReference type="Proteomes" id="UP001151081">
    <property type="component" value="Unassembled WGS sequence"/>
</dbReference>
<feature type="region of interest" description="Disordered" evidence="6">
    <location>
        <begin position="1053"/>
        <end position="1080"/>
    </location>
</feature>
<evidence type="ECO:0000256" key="4">
    <source>
        <dbReference type="ARBA" id="ARBA00022691"/>
    </source>
</evidence>
<dbReference type="GO" id="GO:0032259">
    <property type="term" value="P:methylation"/>
    <property type="evidence" value="ECO:0007669"/>
    <property type="project" value="UniProtKB-KW"/>
</dbReference>
<dbReference type="AlphaFoldDB" id="A0A9X4AXH0"/>
<evidence type="ECO:0000256" key="2">
    <source>
        <dbReference type="ARBA" id="ARBA00022603"/>
    </source>
</evidence>
<proteinExistence type="predicted"/>
<dbReference type="GO" id="GO:0009007">
    <property type="term" value="F:site-specific DNA-methyltransferase (adenine-specific) activity"/>
    <property type="evidence" value="ECO:0007669"/>
    <property type="project" value="UniProtKB-EC"/>
</dbReference>
<dbReference type="InterPro" id="IPR050953">
    <property type="entry name" value="N4_N6_ade-DNA_methylase"/>
</dbReference>
<evidence type="ECO:0000313" key="9">
    <source>
        <dbReference type="EMBL" id="MDC3988384.1"/>
    </source>
</evidence>
<sequence>MHAPSPKRNADVTTDLSRQVFEALEVLLAGFSAAEERDGTHALRAALERDDDHLYAGLLTLLLRLVFLLYCEEWGLLPMENPLFAENYSLLRLFGALQSDHGKYPDTIHRRFGAYPRLVALFRGVFLGVTHRDLRIPPRRGQLFDPNVYPFLEGFRPEGSAALSLPSVDDGTVYSVLEKLLYLGGQRLSYKALDVEQIGSVYEALMGFSVRRIESGAVRIKLDRKKGMARVWVEAGPLLAVPANQRERWLQDELAFDKAVAAKIAEAVKSTKTADQALAALEPLSGRTPERASVGTLVIQPGPERRRTSSHYTPRELTEPIVARTLAPLIKAMGEAPSSEALLNLVICDPAVGSGAFLVAACRYLADRVVAAWTREGAPEKVASAHEDVVNHARRLVAQRCLYGVDKNTYAVQLARLSLWLVTMARNEPFTFVDHAIRHGDSLVGLSFDQVRAFHWKPRAQVEHSAGLLVEALEEASGIRKRILDLAIEGTYEAQREKERLLFDAEDALGRVRLIADLVVGAFFSQKNDKERDKERDLRLGRVTAWLAAEKRGDVSGAEEILAELRTMQAEVRQTQVPFHWMIEFPEVFGPGRPDPLEGNRVTGTAWVDAFVGNPPFKGGSGISSEFGEGYRDWLLASHEGAHGNSDIVAHFFRRAASHIGANGVMGFITTNTIGQGDTRSTGLRYLLANGFAVCSADVDWVWPGDAAVVVSVVHLGVGRGRTEHAMLNGRRVVAVNSRLRPAPERPDPVVLSSNASMSFLGSKTYGQGFLLTPEERDALVTRDRRNAERIFPYLGGEEVNTRPTQSFDRFVINFGQMTLEEAETWPDLIEIVRQKVKPERDKNNRDVRRIHWWRFGEVAPALYAAIAPLSRCLATARVSKHMMLAFQPTSRVFSEQLCVFPIDCFAAFATLQSRIHEPWARLLSSSMKTDLRYSASDCFETFPFPAPDPRTVFPSLESIGERLYETRARFMVDTSQGLTKNYNALKDPSCEDPRILELRALHEEMDQLVLAAYGWSDLPVPPYCALSDEDRAAQQRFEDEVIDKLFVLNAERAEQEKKGGKPEGGGRGKRARCTRSRTS</sequence>
<keyword evidence="3" id="KW-0808">Transferase</keyword>
<dbReference type="EMBL" id="JAGTJJ010000071">
    <property type="protein sequence ID" value="MDC3988384.1"/>
    <property type="molecule type" value="Genomic_DNA"/>
</dbReference>
<accession>A0A9X4AXH0</accession>
<dbReference type="Gene3D" id="3.40.50.150">
    <property type="entry name" value="Vaccinia Virus protein VP39"/>
    <property type="match status" value="1"/>
</dbReference>
<dbReference type="InterPro" id="IPR029063">
    <property type="entry name" value="SAM-dependent_MTases_sf"/>
</dbReference>
<dbReference type="Pfam" id="PF20466">
    <property type="entry name" value="MmeI_TRD"/>
    <property type="match status" value="1"/>
</dbReference>
<reference evidence="9 10" key="1">
    <citation type="submission" date="2021-04" db="EMBL/GenBank/DDBJ databases">
        <title>Genome analysis of Polyangium sp.</title>
        <authorList>
            <person name="Li Y."/>
            <person name="Wang J."/>
        </authorList>
    </citation>
    <scope>NUCLEOTIDE SEQUENCE [LARGE SCALE GENOMIC DNA]</scope>
    <source>
        <strain evidence="9 10">SDU14</strain>
    </source>
</reference>
<organism evidence="9 10">
    <name type="scientific">Polyangium jinanense</name>
    <dbReference type="NCBI Taxonomy" id="2829994"/>
    <lineage>
        <taxon>Bacteria</taxon>
        <taxon>Pseudomonadati</taxon>
        <taxon>Myxococcota</taxon>
        <taxon>Polyangia</taxon>
        <taxon>Polyangiales</taxon>
        <taxon>Polyangiaceae</taxon>
        <taxon>Polyangium</taxon>
    </lineage>
</organism>
<evidence type="ECO:0000256" key="3">
    <source>
        <dbReference type="ARBA" id="ARBA00022679"/>
    </source>
</evidence>
<dbReference type="PANTHER" id="PTHR33841:SF1">
    <property type="entry name" value="DNA METHYLTRANSFERASE A"/>
    <property type="match status" value="1"/>
</dbReference>